<evidence type="ECO:0000313" key="1">
    <source>
        <dbReference type="EMBL" id="SEA21253.1"/>
    </source>
</evidence>
<sequence length="218" mass="24937">MSTGNPESHQKLAAVIVAHPDDETLWAGGTMLYHQNWNWVVVSLCRAGDADRAPKFFKVLNAYKAKGVIGDMNDGPEQAPLDPEAVEQQILDLLPAQHYDLIVTHHPHGEYTRHLRHEETSLAVINLWKKGKIDADELWVFAYEDGMRAYYPEAIPEATIYHVLDKEIWQHKYALMTETYGFKTDSWEAATTPTAESFWCFSHPDEAMQWLNSLSREP</sequence>
<dbReference type="RefSeq" id="WP_089759575.1">
    <property type="nucleotide sequence ID" value="NZ_BKAT01000005.1"/>
</dbReference>
<evidence type="ECO:0000313" key="2">
    <source>
        <dbReference type="Proteomes" id="UP000199656"/>
    </source>
</evidence>
<dbReference type="Proteomes" id="UP000199656">
    <property type="component" value="Unassembled WGS sequence"/>
</dbReference>
<accession>A0A1H3ZBW1</accession>
<dbReference type="SUPFAM" id="SSF102588">
    <property type="entry name" value="LmbE-like"/>
    <property type="match status" value="1"/>
</dbReference>
<reference evidence="2" key="1">
    <citation type="submission" date="2016-10" db="EMBL/GenBank/DDBJ databases">
        <authorList>
            <person name="Varghese N."/>
            <person name="Submissions S."/>
        </authorList>
    </citation>
    <scope>NUCLEOTIDE SEQUENCE [LARGE SCALE GENOMIC DNA]</scope>
    <source>
        <strain evidence="2">DSM 23920</strain>
    </source>
</reference>
<organism evidence="1 2">
    <name type="scientific">Chitinophaga terrae</name>
    <name type="common">ex Kim and Jung 2007</name>
    <dbReference type="NCBI Taxonomy" id="408074"/>
    <lineage>
        <taxon>Bacteria</taxon>
        <taxon>Pseudomonadati</taxon>
        <taxon>Bacteroidota</taxon>
        <taxon>Chitinophagia</taxon>
        <taxon>Chitinophagales</taxon>
        <taxon>Chitinophagaceae</taxon>
        <taxon>Chitinophaga</taxon>
    </lineage>
</organism>
<dbReference type="STRING" id="408074.SAMN05660909_01146"/>
<dbReference type="InterPro" id="IPR003737">
    <property type="entry name" value="GlcNAc_PI_deacetylase-related"/>
</dbReference>
<protein>
    <submittedName>
        <fullName evidence="1">N-acetylglucosaminyl deacetylase, LmbE family</fullName>
    </submittedName>
</protein>
<dbReference type="OrthoDB" id="9790023at2"/>
<dbReference type="Gene3D" id="3.40.50.10320">
    <property type="entry name" value="LmbE-like"/>
    <property type="match status" value="1"/>
</dbReference>
<dbReference type="Pfam" id="PF02585">
    <property type="entry name" value="PIG-L"/>
    <property type="match status" value="1"/>
</dbReference>
<keyword evidence="2" id="KW-1185">Reference proteome</keyword>
<gene>
    <name evidence="1" type="ORF">SAMN05660909_01146</name>
</gene>
<dbReference type="EMBL" id="FNRL01000004">
    <property type="protein sequence ID" value="SEA21253.1"/>
    <property type="molecule type" value="Genomic_DNA"/>
</dbReference>
<dbReference type="InterPro" id="IPR024078">
    <property type="entry name" value="LmbE-like_dom_sf"/>
</dbReference>
<proteinExistence type="predicted"/>
<dbReference type="AlphaFoldDB" id="A0A1H3ZBW1"/>
<name>A0A1H3ZBW1_9BACT</name>